<accession>A0A9N7VJ10</accession>
<reference evidence="1" key="1">
    <citation type="submission" date="2020-03" db="EMBL/GenBank/DDBJ databases">
        <authorList>
            <person name="Weist P."/>
        </authorList>
    </citation>
    <scope>NUCLEOTIDE SEQUENCE</scope>
</reference>
<organism evidence="1 2">
    <name type="scientific">Pleuronectes platessa</name>
    <name type="common">European plaice</name>
    <dbReference type="NCBI Taxonomy" id="8262"/>
    <lineage>
        <taxon>Eukaryota</taxon>
        <taxon>Metazoa</taxon>
        <taxon>Chordata</taxon>
        <taxon>Craniata</taxon>
        <taxon>Vertebrata</taxon>
        <taxon>Euteleostomi</taxon>
        <taxon>Actinopterygii</taxon>
        <taxon>Neopterygii</taxon>
        <taxon>Teleostei</taxon>
        <taxon>Neoteleostei</taxon>
        <taxon>Acanthomorphata</taxon>
        <taxon>Carangaria</taxon>
        <taxon>Pleuronectiformes</taxon>
        <taxon>Pleuronectoidei</taxon>
        <taxon>Pleuronectidae</taxon>
        <taxon>Pleuronectes</taxon>
    </lineage>
</organism>
<evidence type="ECO:0000313" key="2">
    <source>
        <dbReference type="Proteomes" id="UP001153269"/>
    </source>
</evidence>
<name>A0A9N7VJ10_PLEPL</name>
<keyword evidence="2" id="KW-1185">Reference proteome</keyword>
<sequence length="101" mass="10980">MSSMLKTTQTEAGRFGSSTIVTQVFQRRPTMKESEHQQVTDASSRQLFLAFNSMRPELPVVLTGGCSQGEIATDQHFGFGVGSLTPDVLPDTTQGSRESNL</sequence>
<dbReference type="AlphaFoldDB" id="A0A9N7VJ10"/>
<gene>
    <name evidence="1" type="ORF">PLEPLA_LOCUS39560</name>
</gene>
<dbReference type="EMBL" id="CADEAL010004104">
    <property type="protein sequence ID" value="CAB1451833.1"/>
    <property type="molecule type" value="Genomic_DNA"/>
</dbReference>
<protein>
    <submittedName>
        <fullName evidence="1">Uncharacterized protein</fullName>
    </submittedName>
</protein>
<dbReference type="Proteomes" id="UP001153269">
    <property type="component" value="Unassembled WGS sequence"/>
</dbReference>
<proteinExistence type="predicted"/>
<comment type="caution">
    <text evidence="1">The sequence shown here is derived from an EMBL/GenBank/DDBJ whole genome shotgun (WGS) entry which is preliminary data.</text>
</comment>
<evidence type="ECO:0000313" key="1">
    <source>
        <dbReference type="EMBL" id="CAB1451833.1"/>
    </source>
</evidence>